<dbReference type="RefSeq" id="WP_057253724.1">
    <property type="nucleotide sequence ID" value="NZ_CZAO01000012.1"/>
</dbReference>
<accession>A0A174S9W4</accession>
<sequence length="374" mass="40615">MTGEFESLHLILRNLYTEMMPLCGDMVGVAKGIAGLGALFYVAAKVWQALARAEPVDVYPLLRPFAIGLCIMFFPTFVLGTINTVMSPVVKGCNNILQDQTLDMQKYSEQRDKLEYEAMARNPETAYLVSDEAYDKKLEELGWSPGDMFEMMKMQAKRTSYELKQFIRNAFRNFLELLFQAASLILDTVRTFFLIVLSILGPLVFALSVYDGFQGGLTQWIARYISIYLWLPISDLFSSVLARIQVLMMEKDIAALSDPNFIPDNSNAAYIIFMLIGIVGYLTIPTVASWVIQSGGAGNYGQKVTQLAYMGGKGAAALGGAAAGHAAGSIGKGIKSGYGYMKGRMGGGSGDGDNGGGSQASLGGRYGTPTDNKN</sequence>
<feature type="transmembrane region" description="Helical" evidence="2">
    <location>
        <begin position="225"/>
        <end position="248"/>
    </location>
</feature>
<keyword evidence="2 4" id="KW-0812">Transmembrane</keyword>
<dbReference type="InterPro" id="IPR022393">
    <property type="entry name" value="Conjugative_transposon_TraJ"/>
</dbReference>
<feature type="region of interest" description="Disordered" evidence="1">
    <location>
        <begin position="349"/>
        <end position="374"/>
    </location>
</feature>
<evidence type="ECO:0000256" key="1">
    <source>
        <dbReference type="SAM" id="MobiDB-lite"/>
    </source>
</evidence>
<organism evidence="4 5">
    <name type="scientific">Bacteroides uniformis</name>
    <dbReference type="NCBI Taxonomy" id="820"/>
    <lineage>
        <taxon>Bacteria</taxon>
        <taxon>Pseudomonadati</taxon>
        <taxon>Bacteroidota</taxon>
        <taxon>Bacteroidia</taxon>
        <taxon>Bacteroidales</taxon>
        <taxon>Bacteroidaceae</taxon>
        <taxon>Bacteroides</taxon>
    </lineage>
</organism>
<reference evidence="4 5" key="1">
    <citation type="submission" date="2015-09" db="EMBL/GenBank/DDBJ databases">
        <authorList>
            <consortium name="Pathogen Informatics"/>
        </authorList>
    </citation>
    <scope>NUCLEOTIDE SEQUENCE [LARGE SCALE GENOMIC DNA]</scope>
    <source>
        <strain evidence="4 5">2789STDY5834898</strain>
    </source>
</reference>
<keyword evidence="2" id="KW-0472">Membrane</keyword>
<evidence type="ECO:0000313" key="5">
    <source>
        <dbReference type="Proteomes" id="UP000095766"/>
    </source>
</evidence>
<dbReference type="Pfam" id="PF07863">
    <property type="entry name" value="CtnDOT_TraJ"/>
    <property type="match status" value="1"/>
</dbReference>
<dbReference type="EMBL" id="CZAO01000012">
    <property type="protein sequence ID" value="CUP93131.1"/>
    <property type="molecule type" value="Genomic_DNA"/>
</dbReference>
<evidence type="ECO:0000256" key="2">
    <source>
        <dbReference type="SAM" id="Phobius"/>
    </source>
</evidence>
<dbReference type="Proteomes" id="UP000095766">
    <property type="component" value="Unassembled WGS sequence"/>
</dbReference>
<proteinExistence type="predicted"/>
<feature type="compositionally biased region" description="Gly residues" evidence="1">
    <location>
        <begin position="349"/>
        <end position="358"/>
    </location>
</feature>
<name>A0A174S9W4_BACUN</name>
<dbReference type="NCBIfam" id="TIGR03782">
    <property type="entry name" value="Bac_Flav_CT_J"/>
    <property type="match status" value="1"/>
</dbReference>
<dbReference type="AlphaFoldDB" id="A0A174S9W4"/>
<evidence type="ECO:0000313" key="4">
    <source>
        <dbReference type="EMBL" id="CUP93131.1"/>
    </source>
</evidence>
<feature type="transmembrane region" description="Helical" evidence="2">
    <location>
        <begin position="268"/>
        <end position="292"/>
    </location>
</feature>
<protein>
    <submittedName>
        <fullName evidence="4">Conserved hypothetical transmembrane protein found in conjugat transposon</fullName>
    </submittedName>
</protein>
<feature type="domain" description="Conjugative transposon TraJ C-terminal" evidence="3">
    <location>
        <begin position="4"/>
        <end position="344"/>
    </location>
</feature>
<feature type="transmembrane region" description="Helical" evidence="2">
    <location>
        <begin position="64"/>
        <end position="82"/>
    </location>
</feature>
<gene>
    <name evidence="4" type="ORF">ERS852510_02709</name>
</gene>
<evidence type="ECO:0000259" key="3">
    <source>
        <dbReference type="Pfam" id="PF07863"/>
    </source>
</evidence>
<feature type="transmembrane region" description="Helical" evidence="2">
    <location>
        <begin position="22"/>
        <end position="44"/>
    </location>
</feature>
<keyword evidence="2" id="KW-1133">Transmembrane helix</keyword>
<dbReference type="InterPro" id="IPR012424">
    <property type="entry name" value="Conjugative_transposon_TraJ_C"/>
</dbReference>
<feature type="transmembrane region" description="Helical" evidence="2">
    <location>
        <begin position="192"/>
        <end position="213"/>
    </location>
</feature>